<protein>
    <submittedName>
        <fullName evidence="1">Uncharacterized protein</fullName>
    </submittedName>
</protein>
<sequence length="37" mass="4423">MNFWNLHLMLSCFNNSTTLQTLRIILTQHTLKYGKKL</sequence>
<reference evidence="1" key="1">
    <citation type="submission" date="2023-08" db="EMBL/GenBank/DDBJ databases">
        <title>A de novo genome assembly of Solanum verrucosum Schlechtendal, a Mexican diploid species geographically isolated from the other diploid A-genome species in potato relatives.</title>
        <authorList>
            <person name="Hosaka K."/>
        </authorList>
    </citation>
    <scope>NUCLEOTIDE SEQUENCE</scope>
    <source>
        <tissue evidence="1">Young leaves</tissue>
    </source>
</reference>
<evidence type="ECO:0000313" key="1">
    <source>
        <dbReference type="EMBL" id="WMV12333.1"/>
    </source>
</evidence>
<dbReference type="AlphaFoldDB" id="A0AAF0PWY7"/>
<keyword evidence="2" id="KW-1185">Reference proteome</keyword>
<organism evidence="1 2">
    <name type="scientific">Solanum verrucosum</name>
    <dbReference type="NCBI Taxonomy" id="315347"/>
    <lineage>
        <taxon>Eukaryota</taxon>
        <taxon>Viridiplantae</taxon>
        <taxon>Streptophyta</taxon>
        <taxon>Embryophyta</taxon>
        <taxon>Tracheophyta</taxon>
        <taxon>Spermatophyta</taxon>
        <taxon>Magnoliopsida</taxon>
        <taxon>eudicotyledons</taxon>
        <taxon>Gunneridae</taxon>
        <taxon>Pentapetalae</taxon>
        <taxon>asterids</taxon>
        <taxon>lamiids</taxon>
        <taxon>Solanales</taxon>
        <taxon>Solanaceae</taxon>
        <taxon>Solanoideae</taxon>
        <taxon>Solaneae</taxon>
        <taxon>Solanum</taxon>
    </lineage>
</organism>
<gene>
    <name evidence="1" type="ORF">MTR67_005718</name>
</gene>
<dbReference type="Proteomes" id="UP001234989">
    <property type="component" value="Chromosome 1"/>
</dbReference>
<accession>A0AAF0PWY7</accession>
<name>A0AAF0PWY7_SOLVR</name>
<proteinExistence type="predicted"/>
<dbReference type="EMBL" id="CP133612">
    <property type="protein sequence ID" value="WMV12333.1"/>
    <property type="molecule type" value="Genomic_DNA"/>
</dbReference>
<evidence type="ECO:0000313" key="2">
    <source>
        <dbReference type="Proteomes" id="UP001234989"/>
    </source>
</evidence>